<reference evidence="2 3" key="1">
    <citation type="journal article" date="2018" name="MBio">
        <title>Comparative Genomics Reveals the Core Gene Toolbox for the Fungus-Insect Symbiosis.</title>
        <authorList>
            <person name="Wang Y."/>
            <person name="Stata M."/>
            <person name="Wang W."/>
            <person name="Stajich J.E."/>
            <person name="White M.M."/>
            <person name="Moncalvo J.M."/>
        </authorList>
    </citation>
    <scope>NUCLEOTIDE SEQUENCE [LARGE SCALE GENOMIC DNA]</scope>
    <source>
        <strain evidence="2 3">SC-DP-2</strain>
    </source>
</reference>
<comment type="caution">
    <text evidence="2">The sequence shown here is derived from an EMBL/GenBank/DDBJ whole genome shotgun (WGS) entry which is preliminary data.</text>
</comment>
<organism evidence="2 3">
    <name type="scientific">Smittium megazygosporum</name>
    <dbReference type="NCBI Taxonomy" id="133381"/>
    <lineage>
        <taxon>Eukaryota</taxon>
        <taxon>Fungi</taxon>
        <taxon>Fungi incertae sedis</taxon>
        <taxon>Zoopagomycota</taxon>
        <taxon>Kickxellomycotina</taxon>
        <taxon>Harpellomycetes</taxon>
        <taxon>Harpellales</taxon>
        <taxon>Legeriomycetaceae</taxon>
        <taxon>Smittium</taxon>
    </lineage>
</organism>
<sequence length="152" mass="17537">MQHNSNYPNLGFISNNYKIETGYSMEIKEENELPSEYAKFKRVFDKNNTNALPPHRKNIKEFKGIKETNRSEKNVKRYEKVDEKKARTKEHCKEDEPASRKRARAKEIAEGISISSHDNHGGIAVVWLDDCPLCKDHVCGESTTCLYPTFSN</sequence>
<dbReference type="AlphaFoldDB" id="A0A2T9Z7Q5"/>
<feature type="region of interest" description="Disordered" evidence="1">
    <location>
        <begin position="66"/>
        <end position="104"/>
    </location>
</feature>
<evidence type="ECO:0000256" key="1">
    <source>
        <dbReference type="SAM" id="MobiDB-lite"/>
    </source>
</evidence>
<evidence type="ECO:0000313" key="2">
    <source>
        <dbReference type="EMBL" id="PVV00629.1"/>
    </source>
</evidence>
<dbReference type="Proteomes" id="UP000245609">
    <property type="component" value="Unassembled WGS sequence"/>
</dbReference>
<name>A0A2T9Z7Q5_9FUNG</name>
<evidence type="ECO:0000313" key="3">
    <source>
        <dbReference type="Proteomes" id="UP000245609"/>
    </source>
</evidence>
<protein>
    <submittedName>
        <fullName evidence="2">Uncharacterized protein</fullName>
    </submittedName>
</protein>
<accession>A0A2T9Z7Q5</accession>
<proteinExistence type="predicted"/>
<dbReference type="EMBL" id="MBFS01001812">
    <property type="protein sequence ID" value="PVV00629.1"/>
    <property type="molecule type" value="Genomic_DNA"/>
</dbReference>
<keyword evidence="3" id="KW-1185">Reference proteome</keyword>
<gene>
    <name evidence="2" type="ORF">BB560_004984</name>
</gene>